<protein>
    <recommendedName>
        <fullName evidence="8">RTA1-domain-containing protein</fullName>
    </recommendedName>
</protein>
<proteinExistence type="predicted"/>
<accession>A0A8H4RLS5</accession>
<comment type="caution">
    <text evidence="6">The sequence shown here is derived from an EMBL/GenBank/DDBJ whole genome shotgun (WGS) entry which is preliminary data.</text>
</comment>
<evidence type="ECO:0000256" key="3">
    <source>
        <dbReference type="ARBA" id="ARBA00022989"/>
    </source>
</evidence>
<dbReference type="OrthoDB" id="3358017at2759"/>
<evidence type="ECO:0000256" key="2">
    <source>
        <dbReference type="ARBA" id="ARBA00022692"/>
    </source>
</evidence>
<evidence type="ECO:0000313" key="7">
    <source>
        <dbReference type="Proteomes" id="UP000566819"/>
    </source>
</evidence>
<dbReference type="PANTHER" id="PTHR31465:SF17">
    <property type="entry name" value="DOMAIN PROTEIN, PUTATIVE (AFU_ORTHOLOGUE AFUA_5G09900)-RELATED"/>
    <property type="match status" value="1"/>
</dbReference>
<keyword evidence="2 5" id="KW-0812">Transmembrane</keyword>
<dbReference type="GO" id="GO:0016020">
    <property type="term" value="C:membrane"/>
    <property type="evidence" value="ECO:0007669"/>
    <property type="project" value="UniProtKB-SubCell"/>
</dbReference>
<feature type="transmembrane region" description="Helical" evidence="5">
    <location>
        <begin position="235"/>
        <end position="254"/>
    </location>
</feature>
<gene>
    <name evidence="6" type="ORF">G7Y89_g5807</name>
</gene>
<comment type="subcellular location">
    <subcellularLocation>
        <location evidence="1">Membrane</location>
        <topology evidence="1">Multi-pass membrane protein</topology>
    </subcellularLocation>
</comment>
<name>A0A8H4RLS5_9HELO</name>
<dbReference type="AlphaFoldDB" id="A0A8H4RLS5"/>
<dbReference type="EMBL" id="JAAMPI010000357">
    <property type="protein sequence ID" value="KAF4632329.1"/>
    <property type="molecule type" value="Genomic_DNA"/>
</dbReference>
<evidence type="ECO:0000256" key="4">
    <source>
        <dbReference type="ARBA" id="ARBA00023136"/>
    </source>
</evidence>
<evidence type="ECO:0000256" key="1">
    <source>
        <dbReference type="ARBA" id="ARBA00004141"/>
    </source>
</evidence>
<dbReference type="Pfam" id="PF04479">
    <property type="entry name" value="RTA1"/>
    <property type="match status" value="1"/>
</dbReference>
<feature type="transmembrane region" description="Helical" evidence="5">
    <location>
        <begin position="25"/>
        <end position="42"/>
    </location>
</feature>
<reference evidence="6 7" key="1">
    <citation type="submission" date="2020-03" db="EMBL/GenBank/DDBJ databases">
        <title>Draft Genome Sequence of Cudoniella acicularis.</title>
        <authorList>
            <person name="Buettner E."/>
            <person name="Kellner H."/>
        </authorList>
    </citation>
    <scope>NUCLEOTIDE SEQUENCE [LARGE SCALE GENOMIC DNA]</scope>
    <source>
        <strain evidence="6 7">DSM 108380</strain>
    </source>
</reference>
<evidence type="ECO:0008006" key="8">
    <source>
        <dbReference type="Google" id="ProtNLM"/>
    </source>
</evidence>
<dbReference type="PANTHER" id="PTHR31465">
    <property type="entry name" value="PROTEIN RTA1-RELATED"/>
    <property type="match status" value="1"/>
</dbReference>
<organism evidence="6 7">
    <name type="scientific">Cudoniella acicularis</name>
    <dbReference type="NCBI Taxonomy" id="354080"/>
    <lineage>
        <taxon>Eukaryota</taxon>
        <taxon>Fungi</taxon>
        <taxon>Dikarya</taxon>
        <taxon>Ascomycota</taxon>
        <taxon>Pezizomycotina</taxon>
        <taxon>Leotiomycetes</taxon>
        <taxon>Helotiales</taxon>
        <taxon>Tricladiaceae</taxon>
        <taxon>Cudoniella</taxon>
    </lineage>
</organism>
<keyword evidence="3 5" id="KW-1133">Transmembrane helix</keyword>
<dbReference type="InterPro" id="IPR007568">
    <property type="entry name" value="RTA1"/>
</dbReference>
<evidence type="ECO:0000313" key="6">
    <source>
        <dbReference type="EMBL" id="KAF4632329.1"/>
    </source>
</evidence>
<feature type="transmembrane region" description="Helical" evidence="5">
    <location>
        <begin position="195"/>
        <end position="215"/>
    </location>
</feature>
<dbReference type="Proteomes" id="UP000566819">
    <property type="component" value="Unassembled WGS sequence"/>
</dbReference>
<feature type="transmembrane region" description="Helical" evidence="5">
    <location>
        <begin position="49"/>
        <end position="66"/>
    </location>
</feature>
<feature type="transmembrane region" description="Helical" evidence="5">
    <location>
        <begin position="160"/>
        <end position="183"/>
    </location>
</feature>
<sequence>MSNSTLPSGSADHNLYGYDPSKTAADAYVALFVLGGLAHFIFMFPYRAAFFIPLILGCAMEAGGYYCRAWSAQNTHKILPFVIQGLLILAAPPLLAATVYMTFGRIVRNLKGETYSLISPKWLTTLFVLGDLACLGSQLAGSVLRSSDDPATNQRGSNIVLGGLILQVSIFCLFAILASSFHIRFRRMGNTELAWGKHMVVLYTLSVVFVVRNIVRIVEFLQGGEGFITTHEEMLYVFDGSFMLFVVALLLLVNPGKLFKAARKAEKSMVLGLSHEMTPFAKVT</sequence>
<evidence type="ECO:0000256" key="5">
    <source>
        <dbReference type="SAM" id="Phobius"/>
    </source>
</evidence>
<feature type="transmembrane region" description="Helical" evidence="5">
    <location>
        <begin position="78"/>
        <end position="101"/>
    </location>
</feature>
<keyword evidence="7" id="KW-1185">Reference proteome</keyword>
<feature type="transmembrane region" description="Helical" evidence="5">
    <location>
        <begin position="122"/>
        <end position="140"/>
    </location>
</feature>
<keyword evidence="4 5" id="KW-0472">Membrane</keyword>